<evidence type="ECO:0000313" key="2">
    <source>
        <dbReference type="EMBL" id="OQS55367.1"/>
    </source>
</evidence>
<dbReference type="VEuPathDB" id="MicrosporidiaDB:EHP00_727"/>
<name>A0A1W0E7X1_9MICR</name>
<dbReference type="Proteomes" id="UP000192758">
    <property type="component" value="Unassembled WGS sequence"/>
</dbReference>
<dbReference type="AlphaFoldDB" id="A0A1W0E7X1"/>
<organism evidence="2 3">
    <name type="scientific">Ecytonucleospora hepatopenaei</name>
    <dbReference type="NCBI Taxonomy" id="646526"/>
    <lineage>
        <taxon>Eukaryota</taxon>
        <taxon>Fungi</taxon>
        <taxon>Fungi incertae sedis</taxon>
        <taxon>Microsporidia</taxon>
        <taxon>Enterocytozoonidae</taxon>
        <taxon>Ecytonucleospora</taxon>
    </lineage>
</organism>
<accession>A0A1W0E7X1</accession>
<keyword evidence="1" id="KW-0175">Coiled coil</keyword>
<sequence length="359" mass="42396">MHNQQKTFLFITLINFTNKYMKNNEFYELVKKRMWYDVGNAIIENATNGDFIKVFFENINKIHHSTIADVTMKIIDSNKNDNNLLLTNALEVIDLSDLDKSKNSQTRILISYALYLIKNNKLDNIEVQLFEFMKNKKLKRETHVLLSYLAFRLYEKMENWDNCVSFALKFIKDRKNIKSNFIVNTEIDINDVFIYAVVSNNFFDFTQLLNLEEAKSEKTNKELVNFLKNMINGNLARSNKFEIPKVIETKFNGIYNFIKEKVFLIEIVNVCHAHIQKREVSFKVLIESLNLKDINSLIYLLIKALGMELVCGWIDSENEMFYFDKLMTKELNESELEALKNTFVELRDKVRKTVEMLKL</sequence>
<proteinExistence type="predicted"/>
<dbReference type="STRING" id="646526.A0A1W0E7X1"/>
<keyword evidence="3" id="KW-1185">Reference proteome</keyword>
<dbReference type="EMBL" id="MNPJ01000010">
    <property type="protein sequence ID" value="OQS55367.1"/>
    <property type="molecule type" value="Genomic_DNA"/>
</dbReference>
<protein>
    <submittedName>
        <fullName evidence="2">Uncharacterized protein</fullName>
    </submittedName>
</protein>
<dbReference type="OrthoDB" id="1093at2759"/>
<evidence type="ECO:0000256" key="1">
    <source>
        <dbReference type="SAM" id="Coils"/>
    </source>
</evidence>
<comment type="caution">
    <text evidence="2">The sequence shown here is derived from an EMBL/GenBank/DDBJ whole genome shotgun (WGS) entry which is preliminary data.</text>
</comment>
<gene>
    <name evidence="2" type="ORF">EHP00_727</name>
</gene>
<evidence type="ECO:0000313" key="3">
    <source>
        <dbReference type="Proteomes" id="UP000192758"/>
    </source>
</evidence>
<feature type="coiled-coil region" evidence="1">
    <location>
        <begin position="329"/>
        <end position="356"/>
    </location>
</feature>
<reference evidence="2 3" key="1">
    <citation type="journal article" date="2017" name="Environ. Microbiol.">
        <title>Decay of the glycolytic pathway and adaptation to intranuclear parasitism within Enterocytozoonidae microsporidia.</title>
        <authorList>
            <person name="Wiredu Boakye D."/>
            <person name="Jaroenlak P."/>
            <person name="Prachumwat A."/>
            <person name="Williams T.A."/>
            <person name="Bateman K.S."/>
            <person name="Itsathitphaisarn O."/>
            <person name="Sritunyalucksana K."/>
            <person name="Paszkiewicz K.H."/>
            <person name="Moore K.A."/>
            <person name="Stentiford G.D."/>
            <person name="Williams B.A."/>
        </authorList>
    </citation>
    <scope>NUCLEOTIDE SEQUENCE [LARGE SCALE GENOMIC DNA]</scope>
    <source>
        <strain evidence="2 3">TH1</strain>
    </source>
</reference>